<reference key="2">
    <citation type="submission" date="2011-10" db="EMBL/GenBank/DDBJ databases">
        <title>The genome and transcriptome sequence of Clonorchis sinensis provide insights into the carcinogenic liver fluke.</title>
        <authorList>
            <person name="Wang X."/>
            <person name="Huang Y."/>
            <person name="Chen W."/>
            <person name="Liu H."/>
            <person name="Guo L."/>
            <person name="Chen Y."/>
            <person name="Luo F."/>
            <person name="Zhou W."/>
            <person name="Sun J."/>
            <person name="Mao Q."/>
            <person name="Liang P."/>
            <person name="Zhou C."/>
            <person name="Tian Y."/>
            <person name="Men J."/>
            <person name="Lv X."/>
            <person name="Huang L."/>
            <person name="Zhou J."/>
            <person name="Hu Y."/>
            <person name="Li R."/>
            <person name="Zhang F."/>
            <person name="Lei H."/>
            <person name="Li X."/>
            <person name="Hu X."/>
            <person name="Liang C."/>
            <person name="Xu J."/>
            <person name="Wu Z."/>
            <person name="Yu X."/>
        </authorList>
    </citation>
    <scope>NUCLEOTIDE SEQUENCE</scope>
    <source>
        <strain>Henan</strain>
    </source>
</reference>
<dbReference type="AlphaFoldDB" id="G7YSW0"/>
<dbReference type="EMBL" id="DF144140">
    <property type="protein sequence ID" value="GAA56040.1"/>
    <property type="molecule type" value="Genomic_DNA"/>
</dbReference>
<name>G7YSW0_CLOSI</name>
<reference evidence="1" key="1">
    <citation type="journal article" date="2011" name="Genome Biol.">
        <title>The draft genome of the carcinogenic human liver fluke Clonorchis sinensis.</title>
        <authorList>
            <person name="Wang X."/>
            <person name="Chen W."/>
            <person name="Huang Y."/>
            <person name="Sun J."/>
            <person name="Men J."/>
            <person name="Liu H."/>
            <person name="Luo F."/>
            <person name="Guo L."/>
            <person name="Lv X."/>
            <person name="Deng C."/>
            <person name="Zhou C."/>
            <person name="Fan Y."/>
            <person name="Li X."/>
            <person name="Huang L."/>
            <person name="Hu Y."/>
            <person name="Liang C."/>
            <person name="Hu X."/>
            <person name="Xu J."/>
            <person name="Yu X."/>
        </authorList>
    </citation>
    <scope>NUCLEOTIDE SEQUENCE [LARGE SCALE GENOMIC DNA]</scope>
    <source>
        <strain evidence="1">Henan</strain>
    </source>
</reference>
<dbReference type="Proteomes" id="UP000008909">
    <property type="component" value="Unassembled WGS sequence"/>
</dbReference>
<protein>
    <submittedName>
        <fullName evidence="1">Uncharacterized protein</fullName>
    </submittedName>
</protein>
<organism evidence="1 2">
    <name type="scientific">Clonorchis sinensis</name>
    <name type="common">Chinese liver fluke</name>
    <dbReference type="NCBI Taxonomy" id="79923"/>
    <lineage>
        <taxon>Eukaryota</taxon>
        <taxon>Metazoa</taxon>
        <taxon>Spiralia</taxon>
        <taxon>Lophotrochozoa</taxon>
        <taxon>Platyhelminthes</taxon>
        <taxon>Trematoda</taxon>
        <taxon>Digenea</taxon>
        <taxon>Opisthorchiida</taxon>
        <taxon>Opisthorchiata</taxon>
        <taxon>Opisthorchiidae</taxon>
        <taxon>Clonorchis</taxon>
    </lineage>
</organism>
<accession>G7YSW0</accession>
<gene>
    <name evidence="1" type="ORF">CLF_109689</name>
</gene>
<proteinExistence type="predicted"/>
<evidence type="ECO:0000313" key="1">
    <source>
        <dbReference type="EMBL" id="GAA56040.1"/>
    </source>
</evidence>
<keyword evidence="2" id="KW-1185">Reference proteome</keyword>
<evidence type="ECO:0000313" key="2">
    <source>
        <dbReference type="Proteomes" id="UP000008909"/>
    </source>
</evidence>
<sequence>MEVSPPIFQCKGKHWNNPNSPAETLSIAMRVAKIVFPVLNTEVQQPPVWSQAYRNSSQLSYGIYPTCSSFTLRKSGAILALEYNPRIAYNGFFENSANNLRHIVKHTCRRRPVSALLRFGAYDGPTSVVASNGVPLREYTNSALSWDMLKSDVQNKRPIVPSLTVKPLFNGWMSLVSVLLPVIRSTSFYSDTQEIAKYNPTYVGAQSSLYGYVIILPIAMIYQSHQMQLGAASKRRTVVCIWISYEYRNDTGGSMLLVSPVVMRTVLYSPPTSKPETPKTIVVLSLRRQITPLHDTTQCLPNRCCECRRPSVRNRKVMSRLITVSCVAEMNYRFGEITGTSTSSTKLQFHDRDKHNSGQTGIKLTTRMHEHKFASRRRDPIPFDSAYEDRDRAKIREQVSNQAVHSSYLYSATVPPSAFSGGKDTVLSANQYVSSVLFWEGLATKLNDIKVILLISNPSGILGVPRFGHFTDNSHQKNKRRKFVNACLAGWQTHYAGRGKPYCTSCKVDPNQLVSVWLVKPVNMILLISDYEFSFGFALFLAQQHVLSLVSSQNIRELHWPPNNHIGEECEDIQKDAFRRAVNLEPNRTDGKVERFCTEHCIYWESQENAQCFCIIRERYCDFSAQSIILDLSKQCRMGRFSRQGEWQLRTSKTGGDCEVSNRMRIIDPNWDEIITAVLDTTRSACFSSECIKRKRWISGKLLGLVQHASSFWAQSVLRPGDHFEDRSSFDSVRERWIYKFHEMR</sequence>